<feature type="compositionally biased region" description="Basic and acidic residues" evidence="5">
    <location>
        <begin position="588"/>
        <end position="604"/>
    </location>
</feature>
<dbReference type="InterPro" id="IPR056750">
    <property type="entry name" value="RRM_ESF1"/>
</dbReference>
<evidence type="ECO:0000313" key="9">
    <source>
        <dbReference type="Proteomes" id="UP000398389"/>
    </source>
</evidence>
<name>A0A5E8BD86_9ASCO</name>
<sequence length="656" mass="75991">MAPTKEKGGSTKPVTSDPRFARVHNDPRFRIPKQRLQKVKIDERFRERLQNDEDFKKRPTVDKYGRKKNVESAEKELSKYYNLKEGDDESDEEYSEEESSEDEDEQEDKAEKKVSKPKTDEGNEDEAREAAEKLKKFRRARGEIVDDSSESSSDEDSSDESEEEDLVIEENEVPLGDETTTFAAVNMDWDNIRAVDLMATFSSFVPPNGRIEWVRIYPSEYGKEKMNQEAVSGPPRDLFKSKNKKEESDSEDEEEDKPLFEVDNGEDVESNSLRKYQLQRLRYYYAVVKCNSIGTARSIYDNCDGAEYEATANLFDLRYIPEGETFEDKPRDECTLVPANYQPPNYATDALRHSKVRLTWDETPVERMQFAAKAFSRKEIEDMDVKAYLASDSEEEEDDDKEQKKNLYKSLLGQSDYSAVFNGEDKDDVDMEITFTPGLDEKKKTEEEVEETTIEKYKRKMKERRKKHQDKIKEEKEVEKEEKSKKKGKKGKKEKEDEETSKETAELELLMTEDGGEKRLDHFNMKEIMKAEKQLKKKGKKGKKGAEEMTAPAGLDFKLDVNDERFQALYEDHDFAIDPTKPQFKKTQNMDRLMDERRKRAAEHAEDDSEAAPAPKKKGKSAFDAEKKQKKQKLEAGDQSLSALVDKVKRRARAGK</sequence>
<dbReference type="Pfam" id="PF25121">
    <property type="entry name" value="RRM_ESF1"/>
    <property type="match status" value="1"/>
</dbReference>
<feature type="compositionally biased region" description="Acidic residues" evidence="5">
    <location>
        <begin position="145"/>
        <end position="172"/>
    </location>
</feature>
<dbReference type="Proteomes" id="UP000398389">
    <property type="component" value="Unassembled WGS sequence"/>
</dbReference>
<feature type="compositionally biased region" description="Basic and acidic residues" evidence="5">
    <location>
        <begin position="471"/>
        <end position="484"/>
    </location>
</feature>
<feature type="compositionally biased region" description="Basic and acidic residues" evidence="5">
    <location>
        <begin position="515"/>
        <end position="534"/>
    </location>
</feature>
<dbReference type="GO" id="GO:0006364">
    <property type="term" value="P:rRNA processing"/>
    <property type="evidence" value="ECO:0007669"/>
    <property type="project" value="InterPro"/>
</dbReference>
<dbReference type="GeneID" id="43581004"/>
<comment type="subcellular location">
    <subcellularLocation>
        <location evidence="1">Nucleus</location>
        <location evidence="1">Nucleolus</location>
    </subcellularLocation>
</comment>
<feature type="compositionally biased region" description="Basic and acidic residues" evidence="5">
    <location>
        <begin position="109"/>
        <end position="121"/>
    </location>
</feature>
<dbReference type="InterPro" id="IPR039754">
    <property type="entry name" value="Esf1"/>
</dbReference>
<feature type="compositionally biased region" description="Acidic residues" evidence="5">
    <location>
        <begin position="86"/>
        <end position="108"/>
    </location>
</feature>
<dbReference type="PANTHER" id="PTHR12202:SF0">
    <property type="entry name" value="ESF1 HOMOLOG"/>
    <property type="match status" value="1"/>
</dbReference>
<feature type="compositionally biased region" description="Basic and acidic residues" evidence="5">
    <location>
        <begin position="237"/>
        <end position="247"/>
    </location>
</feature>
<feature type="compositionally biased region" description="Basic and acidic residues" evidence="5">
    <location>
        <begin position="39"/>
        <end position="85"/>
    </location>
</feature>
<feature type="domain" description="NUC153" evidence="6">
    <location>
        <begin position="563"/>
        <end position="590"/>
    </location>
</feature>
<evidence type="ECO:0000256" key="1">
    <source>
        <dbReference type="ARBA" id="ARBA00004604"/>
    </source>
</evidence>
<evidence type="ECO:0000256" key="5">
    <source>
        <dbReference type="SAM" id="MobiDB-lite"/>
    </source>
</evidence>
<dbReference type="GO" id="GO:0003723">
    <property type="term" value="F:RNA binding"/>
    <property type="evidence" value="ECO:0007669"/>
    <property type="project" value="TreeGrafter"/>
</dbReference>
<dbReference type="OrthoDB" id="431825at2759"/>
<protein>
    <submittedName>
        <fullName evidence="8">Uncharacterized protein</fullName>
    </submittedName>
</protein>
<evidence type="ECO:0000313" key="8">
    <source>
        <dbReference type="EMBL" id="VVT49264.1"/>
    </source>
</evidence>
<accession>A0A5E8BD86</accession>
<feature type="region of interest" description="Disordered" evidence="5">
    <location>
        <begin position="1"/>
        <end position="178"/>
    </location>
</feature>
<feature type="region of interest" description="Disordered" evidence="5">
    <location>
        <begin position="438"/>
        <end position="554"/>
    </location>
</feature>
<evidence type="ECO:0000259" key="6">
    <source>
        <dbReference type="Pfam" id="PF08159"/>
    </source>
</evidence>
<keyword evidence="9" id="KW-1185">Reference proteome</keyword>
<dbReference type="InterPro" id="IPR012580">
    <property type="entry name" value="NUC153"/>
</dbReference>
<reference evidence="8 9" key="1">
    <citation type="submission" date="2019-09" db="EMBL/GenBank/DDBJ databases">
        <authorList>
            <person name="Brejova B."/>
        </authorList>
    </citation>
    <scope>NUCLEOTIDE SEQUENCE [LARGE SCALE GENOMIC DNA]</scope>
</reference>
<evidence type="ECO:0000256" key="3">
    <source>
        <dbReference type="ARBA" id="ARBA00023054"/>
    </source>
</evidence>
<feature type="compositionally biased region" description="Basic and acidic residues" evidence="5">
    <location>
        <begin position="19"/>
        <end position="29"/>
    </location>
</feature>
<evidence type="ECO:0000256" key="2">
    <source>
        <dbReference type="ARBA" id="ARBA00009087"/>
    </source>
</evidence>
<dbReference type="Pfam" id="PF08159">
    <property type="entry name" value="NUC153"/>
    <property type="match status" value="1"/>
</dbReference>
<feature type="compositionally biased region" description="Basic residues" evidence="5">
    <location>
        <begin position="457"/>
        <end position="470"/>
    </location>
</feature>
<feature type="compositionally biased region" description="Basic and acidic residues" evidence="5">
    <location>
        <begin position="128"/>
        <end position="144"/>
    </location>
</feature>
<dbReference type="RefSeq" id="XP_031852795.1">
    <property type="nucleotide sequence ID" value="XM_031996904.1"/>
</dbReference>
<evidence type="ECO:0000256" key="4">
    <source>
        <dbReference type="ARBA" id="ARBA00023242"/>
    </source>
</evidence>
<keyword evidence="4" id="KW-0539">Nucleus</keyword>
<feature type="region of interest" description="Disordered" evidence="5">
    <location>
        <begin position="579"/>
        <end position="656"/>
    </location>
</feature>
<comment type="similarity">
    <text evidence="2">Belongs to the ESF1 family.</text>
</comment>
<feature type="compositionally biased region" description="Basic and acidic residues" evidence="5">
    <location>
        <begin position="621"/>
        <end position="636"/>
    </location>
</feature>
<gene>
    <name evidence="8" type="ORF">SAPINGB_P002185</name>
</gene>
<proteinExistence type="inferred from homology"/>
<evidence type="ECO:0000259" key="7">
    <source>
        <dbReference type="Pfam" id="PF25121"/>
    </source>
</evidence>
<organism evidence="8 9">
    <name type="scientific">Magnusiomyces paraingens</name>
    <dbReference type="NCBI Taxonomy" id="2606893"/>
    <lineage>
        <taxon>Eukaryota</taxon>
        <taxon>Fungi</taxon>
        <taxon>Dikarya</taxon>
        <taxon>Ascomycota</taxon>
        <taxon>Saccharomycotina</taxon>
        <taxon>Dipodascomycetes</taxon>
        <taxon>Dipodascales</taxon>
        <taxon>Dipodascaceae</taxon>
        <taxon>Magnusiomyces</taxon>
    </lineage>
</organism>
<feature type="region of interest" description="Disordered" evidence="5">
    <location>
        <begin position="225"/>
        <end position="266"/>
    </location>
</feature>
<feature type="domain" description="ESF1 RRM" evidence="7">
    <location>
        <begin position="179"/>
        <end position="335"/>
    </location>
</feature>
<dbReference type="EMBL" id="CABVLU010000002">
    <property type="protein sequence ID" value="VVT49264.1"/>
    <property type="molecule type" value="Genomic_DNA"/>
</dbReference>
<keyword evidence="3" id="KW-0175">Coiled coil</keyword>
<dbReference type="GO" id="GO:0005730">
    <property type="term" value="C:nucleolus"/>
    <property type="evidence" value="ECO:0007669"/>
    <property type="project" value="UniProtKB-SubCell"/>
</dbReference>
<dbReference type="AlphaFoldDB" id="A0A5E8BD86"/>
<dbReference type="PANTHER" id="PTHR12202">
    <property type="entry name" value="ESF1 HOMOLOG"/>
    <property type="match status" value="1"/>
</dbReference>